<dbReference type="GO" id="GO:0044550">
    <property type="term" value="P:secondary metabolite biosynthetic process"/>
    <property type="evidence" value="ECO:0007669"/>
    <property type="project" value="UniProtKB-ARBA"/>
</dbReference>
<feature type="domain" description="O-methyltransferase C-terminal" evidence="4">
    <location>
        <begin position="258"/>
        <end position="401"/>
    </location>
</feature>
<reference evidence="5" key="1">
    <citation type="submission" date="2021-07" db="EMBL/GenBank/DDBJ databases">
        <authorList>
            <person name="Branca A.L. A."/>
        </authorList>
    </citation>
    <scope>NUCLEOTIDE SEQUENCE</scope>
</reference>
<dbReference type="Gene3D" id="1.10.10.10">
    <property type="entry name" value="Winged helix-like DNA-binding domain superfamily/Winged helix DNA-binding domain"/>
    <property type="match status" value="1"/>
</dbReference>
<keyword evidence="1" id="KW-0489">Methyltransferase</keyword>
<dbReference type="PROSITE" id="PS51683">
    <property type="entry name" value="SAM_OMT_II"/>
    <property type="match status" value="1"/>
</dbReference>
<evidence type="ECO:0000256" key="3">
    <source>
        <dbReference type="ARBA" id="ARBA00022691"/>
    </source>
</evidence>
<proteinExistence type="predicted"/>
<evidence type="ECO:0000313" key="5">
    <source>
        <dbReference type="EMBL" id="CAG8893657.1"/>
    </source>
</evidence>
<dbReference type="InterPro" id="IPR016461">
    <property type="entry name" value="COMT-like"/>
</dbReference>
<name>A0A9W4P5D2_9EURO</name>
<dbReference type="PANTHER" id="PTHR43712">
    <property type="entry name" value="PUTATIVE (AFU_ORTHOLOGUE AFUA_4G14580)-RELATED"/>
    <property type="match status" value="1"/>
</dbReference>
<evidence type="ECO:0000256" key="1">
    <source>
        <dbReference type="ARBA" id="ARBA00022603"/>
    </source>
</evidence>
<keyword evidence="3" id="KW-0949">S-adenosyl-L-methionine</keyword>
<dbReference type="InterPro" id="IPR029063">
    <property type="entry name" value="SAM-dependent_MTases_sf"/>
</dbReference>
<gene>
    <name evidence="5" type="ORF">PEGY_LOCUS3690</name>
</gene>
<dbReference type="Pfam" id="PF00891">
    <property type="entry name" value="Methyltransf_2"/>
    <property type="match status" value="1"/>
</dbReference>
<keyword evidence="6" id="KW-1185">Reference proteome</keyword>
<accession>A0A9W4P5D2</accession>
<organism evidence="5 6">
    <name type="scientific">Penicillium egyptiacum</name>
    <dbReference type="NCBI Taxonomy" id="1303716"/>
    <lineage>
        <taxon>Eukaryota</taxon>
        <taxon>Fungi</taxon>
        <taxon>Dikarya</taxon>
        <taxon>Ascomycota</taxon>
        <taxon>Pezizomycotina</taxon>
        <taxon>Eurotiomycetes</taxon>
        <taxon>Eurotiomycetidae</taxon>
        <taxon>Eurotiales</taxon>
        <taxon>Aspergillaceae</taxon>
        <taxon>Penicillium</taxon>
    </lineage>
</organism>
<dbReference type="SUPFAM" id="SSF53335">
    <property type="entry name" value="S-adenosyl-L-methionine-dependent methyltransferases"/>
    <property type="match status" value="1"/>
</dbReference>
<dbReference type="Proteomes" id="UP001154252">
    <property type="component" value="Unassembled WGS sequence"/>
</dbReference>
<dbReference type="GO" id="GO:0008171">
    <property type="term" value="F:O-methyltransferase activity"/>
    <property type="evidence" value="ECO:0007669"/>
    <property type="project" value="InterPro"/>
</dbReference>
<keyword evidence="2" id="KW-0808">Transferase</keyword>
<dbReference type="EMBL" id="CAJVRC010000846">
    <property type="protein sequence ID" value="CAG8893657.1"/>
    <property type="molecule type" value="Genomic_DNA"/>
</dbReference>
<sequence length="423" mass="47157">MDPFSILNQVASAPNAFKENEPGSREALIAHSHLARGRTRNPKLNHPAHFLDRGKRTSSQFHTTSNSAIRNLTFSLLIPQPSQSATIRLAVGVRLFQQLKEAAPTRLTSVALSEKTGVDVNLLTRLARHLVAMNVLAFHLGAFHATALSNGLVEERYQHSILFCYDATRPAFNGLPAYFKKNAYQSPTLAGTYGPFQEAHGMELPFFEWVVAMPPQLRHFNSFMTAYRAGKANWFEEGFYPVYQRPIRGSDAEIGEALLVDVGGGRGHDVIAFVALYGDLSGKVLLQDRESVVARISECAEGRPFEVQAYDFFTPQPVKGARAYCFHSILHDWCDEDSVRILKDVVPALDRGVSRVLFNGIVISEEKSTLAATSMDMMMLARFSARERTEVEWREILERVGLMVVRIVTYPGVSENLIEAELA</sequence>
<evidence type="ECO:0000259" key="4">
    <source>
        <dbReference type="Pfam" id="PF00891"/>
    </source>
</evidence>
<dbReference type="InterPro" id="IPR036388">
    <property type="entry name" value="WH-like_DNA-bd_sf"/>
</dbReference>
<dbReference type="SUPFAM" id="SSF46785">
    <property type="entry name" value="Winged helix' DNA-binding domain"/>
    <property type="match status" value="1"/>
</dbReference>
<dbReference type="InterPro" id="IPR036390">
    <property type="entry name" value="WH_DNA-bd_sf"/>
</dbReference>
<evidence type="ECO:0000313" key="6">
    <source>
        <dbReference type="Proteomes" id="UP001154252"/>
    </source>
</evidence>
<dbReference type="PANTHER" id="PTHR43712:SF1">
    <property type="entry name" value="HYPOTHETICAL O-METHYLTRANSFERASE (EUROFUNG)-RELATED"/>
    <property type="match status" value="1"/>
</dbReference>
<dbReference type="AlphaFoldDB" id="A0A9W4P5D2"/>
<comment type="caution">
    <text evidence="5">The sequence shown here is derived from an EMBL/GenBank/DDBJ whole genome shotgun (WGS) entry which is preliminary data.</text>
</comment>
<dbReference type="InterPro" id="IPR001077">
    <property type="entry name" value="COMT_C"/>
</dbReference>
<dbReference type="Gene3D" id="3.40.50.150">
    <property type="entry name" value="Vaccinia Virus protein VP39"/>
    <property type="match status" value="1"/>
</dbReference>
<dbReference type="GO" id="GO:0032259">
    <property type="term" value="P:methylation"/>
    <property type="evidence" value="ECO:0007669"/>
    <property type="project" value="UniProtKB-KW"/>
</dbReference>
<protein>
    <recommendedName>
        <fullName evidence="4">O-methyltransferase C-terminal domain-containing protein</fullName>
    </recommendedName>
</protein>
<evidence type="ECO:0000256" key="2">
    <source>
        <dbReference type="ARBA" id="ARBA00022679"/>
    </source>
</evidence>
<dbReference type="OrthoDB" id="1535081at2759"/>